<dbReference type="Gene3D" id="1.10.1130.10">
    <property type="entry name" value="Flavocytochrome C3, Chain A"/>
    <property type="match status" value="1"/>
</dbReference>
<dbReference type="GO" id="GO:0020037">
    <property type="term" value="F:heme binding"/>
    <property type="evidence" value="ECO:0007669"/>
    <property type="project" value="TreeGrafter"/>
</dbReference>
<evidence type="ECO:0000256" key="12">
    <source>
        <dbReference type="ARBA" id="ARBA00023004"/>
    </source>
</evidence>
<dbReference type="AlphaFoldDB" id="A0A1Y0I6J7"/>
<keyword evidence="10" id="KW-0249">Electron transport</keyword>
<keyword evidence="12" id="KW-0408">Iron</keyword>
<evidence type="ECO:0000256" key="5">
    <source>
        <dbReference type="ARBA" id="ARBA00022448"/>
    </source>
</evidence>
<dbReference type="EMBL" id="CP021425">
    <property type="protein sequence ID" value="ARU55850.1"/>
    <property type="molecule type" value="Genomic_DNA"/>
</dbReference>
<keyword evidence="16" id="KW-1185">Reference proteome</keyword>
<dbReference type="Proteomes" id="UP000196027">
    <property type="component" value="Chromosome"/>
</dbReference>
<keyword evidence="11" id="KW-0560">Oxidoreductase</keyword>
<evidence type="ECO:0000313" key="15">
    <source>
        <dbReference type="EMBL" id="ARU55850.1"/>
    </source>
</evidence>
<dbReference type="InterPro" id="IPR036280">
    <property type="entry name" value="Multihaem_cyt_sf"/>
</dbReference>
<dbReference type="PANTHER" id="PTHR30633:SF0">
    <property type="entry name" value="CYTOCHROME C-552"/>
    <property type="match status" value="1"/>
</dbReference>
<evidence type="ECO:0000256" key="4">
    <source>
        <dbReference type="ARBA" id="ARBA00011887"/>
    </source>
</evidence>
<gene>
    <name evidence="15" type="ORF">OLMES_1775</name>
</gene>
<keyword evidence="8" id="KW-0732">Signal</keyword>
<evidence type="ECO:0000256" key="8">
    <source>
        <dbReference type="ARBA" id="ARBA00022729"/>
    </source>
</evidence>
<evidence type="ECO:0000256" key="7">
    <source>
        <dbReference type="ARBA" id="ARBA00022723"/>
    </source>
</evidence>
<evidence type="ECO:0000259" key="14">
    <source>
        <dbReference type="Pfam" id="PF14537"/>
    </source>
</evidence>
<evidence type="ECO:0000256" key="6">
    <source>
        <dbReference type="ARBA" id="ARBA00022617"/>
    </source>
</evidence>
<keyword evidence="6" id="KW-0349">Heme</keyword>
<keyword evidence="7" id="KW-0479">Metal-binding</keyword>
<protein>
    <recommendedName>
        <fullName evidence="4">nitrite reductase (cytochrome; ammonia-forming)</fullName>
        <ecNumber evidence="4">1.7.2.2</ecNumber>
    </recommendedName>
</protein>
<dbReference type="SUPFAM" id="SSF48695">
    <property type="entry name" value="Multiheme cytochromes"/>
    <property type="match status" value="1"/>
</dbReference>
<reference evidence="15 16" key="1">
    <citation type="submission" date="2017-05" db="EMBL/GenBank/DDBJ databases">
        <title>Genomic insights into alkan degradation activity of Oleiphilus messinensis.</title>
        <authorList>
            <person name="Kozyavkin S.A."/>
            <person name="Slesarev A.I."/>
            <person name="Golyshin P.N."/>
            <person name="Korzhenkov A."/>
            <person name="Golyshina O.N."/>
            <person name="Toshchakov S.V."/>
        </authorList>
    </citation>
    <scope>NUCLEOTIDE SEQUENCE [LARGE SCALE GENOMIC DNA]</scope>
    <source>
        <strain evidence="15 16">ME102</strain>
    </source>
</reference>
<organism evidence="15 16">
    <name type="scientific">Oleiphilus messinensis</name>
    <dbReference type="NCBI Taxonomy" id="141451"/>
    <lineage>
        <taxon>Bacteria</taxon>
        <taxon>Pseudomonadati</taxon>
        <taxon>Pseudomonadota</taxon>
        <taxon>Gammaproteobacteria</taxon>
        <taxon>Oceanospirillales</taxon>
        <taxon>Oleiphilaceae</taxon>
        <taxon>Oleiphilus</taxon>
    </lineage>
</organism>
<evidence type="ECO:0000313" key="16">
    <source>
        <dbReference type="Proteomes" id="UP000196027"/>
    </source>
</evidence>
<comment type="subcellular location">
    <subcellularLocation>
        <location evidence="2">Cell envelope</location>
    </subcellularLocation>
</comment>
<name>A0A1Y0I6J7_9GAMM</name>
<evidence type="ECO:0000256" key="10">
    <source>
        <dbReference type="ARBA" id="ARBA00022982"/>
    </source>
</evidence>
<dbReference type="GO" id="GO:0019645">
    <property type="term" value="P:anaerobic electron transport chain"/>
    <property type="evidence" value="ECO:0007669"/>
    <property type="project" value="TreeGrafter"/>
</dbReference>
<dbReference type="Gene3D" id="3.90.10.10">
    <property type="entry name" value="Cytochrome C3"/>
    <property type="match status" value="1"/>
</dbReference>
<dbReference type="PANTHER" id="PTHR30633">
    <property type="entry name" value="CYTOCHROME C-552 RESPIRATORY NITRITE REDUCTASE"/>
    <property type="match status" value="1"/>
</dbReference>
<dbReference type="EC" id="1.7.2.2" evidence="4"/>
<accession>A0A1Y0I6J7</accession>
<evidence type="ECO:0000256" key="9">
    <source>
        <dbReference type="ARBA" id="ARBA00022837"/>
    </source>
</evidence>
<evidence type="ECO:0000256" key="11">
    <source>
        <dbReference type="ARBA" id="ARBA00023002"/>
    </source>
</evidence>
<dbReference type="InterPro" id="IPR003321">
    <property type="entry name" value="Cyt_c552"/>
</dbReference>
<evidence type="ECO:0000256" key="2">
    <source>
        <dbReference type="ARBA" id="ARBA00004196"/>
    </source>
</evidence>
<sequence length="448" mass="49757">MKKTIWLVWGLLSLALASYYGYQLLMPGDKSEFLIGDASHGHFQIELDCESCHTSPFGGQEVLQDACVNCHGAELEAVNDSHPKNKFTDPRNADRVEILDARYCVTCHVEHQEERTHEMGVTVPEDFCFRCHQDIGSDRPSHEGLTFDTCASAGCHNYHDNLALYEAFLVKHAEGAETDLMATMLERTFATEYQEKHKPESLTIADLNPADLKQASADVLQHWQDSGHAEAGVTCSGCHQGEQNSESWIAQPGLAQCSECHTSEVQDFVASRHGMRLNPDMAMKMSPMSPGMGRLEFKPDALSSVQGCAACHQPHQYQTQPAMAEACVGCHDDEHTNNFAQSPHGQLWQKVKEGALPEERGVACSTCHMPREHVQINGKDVVRVQHNPNHNLRPNEKMIRSSCMNCHSLAFSIDALADPDLIRSNFSGKPAKHIESIDMALSRVKEKN</sequence>
<dbReference type="Gene3D" id="1.10.780.10">
    <property type="entry name" value="Hydroxylamine Oxidoreductase, Chain A, domain 1"/>
    <property type="match status" value="1"/>
</dbReference>
<evidence type="ECO:0000256" key="13">
    <source>
        <dbReference type="ARBA" id="ARBA00049131"/>
    </source>
</evidence>
<dbReference type="GO" id="GO:0046872">
    <property type="term" value="F:metal ion binding"/>
    <property type="evidence" value="ECO:0007669"/>
    <property type="project" value="UniProtKB-KW"/>
</dbReference>
<comment type="cofactor">
    <cofactor evidence="1">
        <name>heme c</name>
        <dbReference type="ChEBI" id="CHEBI:61717"/>
    </cofactor>
</comment>
<dbReference type="InterPro" id="IPR012286">
    <property type="entry name" value="Tetrahaem_cytochrome"/>
</dbReference>
<feature type="domain" description="Tetrahaem cytochrome" evidence="14">
    <location>
        <begin position="42"/>
        <end position="133"/>
    </location>
</feature>
<keyword evidence="5" id="KW-0813">Transport</keyword>
<dbReference type="Pfam" id="PF14537">
    <property type="entry name" value="Cytochrom_c3_2"/>
    <property type="match status" value="1"/>
</dbReference>
<comment type="similarity">
    <text evidence="3">Belongs to the cytochrome c-552 family.</text>
</comment>
<proteinExistence type="inferred from homology"/>
<dbReference type="KEGG" id="ome:OLMES_1775"/>
<dbReference type="GO" id="GO:0030288">
    <property type="term" value="C:outer membrane-bounded periplasmic space"/>
    <property type="evidence" value="ECO:0007669"/>
    <property type="project" value="TreeGrafter"/>
</dbReference>
<dbReference type="GO" id="GO:0042279">
    <property type="term" value="F:nitrite reductase (cytochrome, ammonia-forming) activity"/>
    <property type="evidence" value="ECO:0007669"/>
    <property type="project" value="UniProtKB-EC"/>
</dbReference>
<dbReference type="OrthoDB" id="9814800at2"/>
<evidence type="ECO:0000256" key="3">
    <source>
        <dbReference type="ARBA" id="ARBA00009288"/>
    </source>
</evidence>
<evidence type="ECO:0000256" key="1">
    <source>
        <dbReference type="ARBA" id="ARBA00001926"/>
    </source>
</evidence>
<keyword evidence="9" id="KW-0106">Calcium</keyword>
<comment type="catalytic activity">
    <reaction evidence="13">
        <text>6 Fe(III)-[cytochrome c] + NH4(+) + 2 H2O = 6 Fe(II)-[cytochrome c] + nitrite + 8 H(+)</text>
        <dbReference type="Rhea" id="RHEA:13089"/>
        <dbReference type="Rhea" id="RHEA-COMP:10350"/>
        <dbReference type="Rhea" id="RHEA-COMP:14399"/>
        <dbReference type="ChEBI" id="CHEBI:15377"/>
        <dbReference type="ChEBI" id="CHEBI:15378"/>
        <dbReference type="ChEBI" id="CHEBI:16301"/>
        <dbReference type="ChEBI" id="CHEBI:28938"/>
        <dbReference type="ChEBI" id="CHEBI:29033"/>
        <dbReference type="ChEBI" id="CHEBI:29034"/>
        <dbReference type="EC" id="1.7.2.2"/>
    </reaction>
</comment>